<evidence type="ECO:0000313" key="2">
    <source>
        <dbReference type="Proteomes" id="UP000269493"/>
    </source>
</evidence>
<sequence>MVYANNNPDKNIIDIFEHFIKESKVLTNNGTCISIEDLGDEIAETYKSVVQKFLFGNNSDRKLEYPAEILDRGKISNGMIPLLKLLTKHDINAELLQLVVEVCGTPVIWNDFGDLSIPNTVEQGKPDLEIWALIANQSLYKRMSNVNQLVCPMFPICQIFMKNYIKNECYELPWQGPECIMTLNWGFFRFRIVFIKIKQLIVLFVITQHII</sequence>
<dbReference type="AlphaFoldDB" id="A0A495VJ45"/>
<name>A0A495VJ45_9BACT</name>
<dbReference type="EMBL" id="RBXN01000012">
    <property type="protein sequence ID" value="RKT49336.1"/>
    <property type="molecule type" value="Genomic_DNA"/>
</dbReference>
<dbReference type="Proteomes" id="UP000269493">
    <property type="component" value="Unassembled WGS sequence"/>
</dbReference>
<evidence type="ECO:0000313" key="1">
    <source>
        <dbReference type="EMBL" id="RKT49336.1"/>
    </source>
</evidence>
<reference evidence="1 2" key="1">
    <citation type="submission" date="2018-10" db="EMBL/GenBank/DDBJ databases">
        <title>Genomic Encyclopedia of Archaeal and Bacterial Type Strains, Phase II (KMG-II): from individual species to whole genera.</title>
        <authorList>
            <person name="Goeker M."/>
        </authorList>
    </citation>
    <scope>NUCLEOTIDE SEQUENCE [LARGE SCALE GENOMIC DNA]</scope>
    <source>
        <strain evidence="1 2">NSB1</strain>
    </source>
</reference>
<comment type="caution">
    <text evidence="1">The sequence shown here is derived from an EMBL/GenBank/DDBJ whole genome shotgun (WGS) entry which is preliminary data.</text>
</comment>
<gene>
    <name evidence="1" type="ORF">BC742_2695</name>
</gene>
<proteinExistence type="predicted"/>
<protein>
    <submittedName>
        <fullName evidence="1">Uncharacterized protein</fullName>
    </submittedName>
</protein>
<organism evidence="1 2">
    <name type="scientific">Coprobacter fastidiosus NSB1 = JCM 33896</name>
    <dbReference type="NCBI Taxonomy" id="1349822"/>
    <lineage>
        <taxon>Bacteria</taxon>
        <taxon>Pseudomonadati</taxon>
        <taxon>Bacteroidota</taxon>
        <taxon>Bacteroidia</taxon>
        <taxon>Bacteroidales</taxon>
        <taxon>Barnesiellaceae</taxon>
        <taxon>Coprobacter</taxon>
    </lineage>
</organism>
<accession>A0A495VJ45</accession>
<keyword evidence="2" id="KW-1185">Reference proteome</keyword>